<evidence type="ECO:0000256" key="1">
    <source>
        <dbReference type="SAM" id="MobiDB-lite"/>
    </source>
</evidence>
<dbReference type="AlphaFoldDB" id="W2MWI1"/>
<dbReference type="EMBL" id="KI694437">
    <property type="protein sequence ID" value="ETM39993.1"/>
    <property type="molecule type" value="Genomic_DNA"/>
</dbReference>
<name>W2MWI1_PHYNI</name>
<sequence>MKVKGNYSRSRMFESEVASTAAALEHATMEEAVEISKSSVTKEKNACTDKDEAE</sequence>
<evidence type="ECO:0000313" key="2">
    <source>
        <dbReference type="EMBL" id="ETM39993.1"/>
    </source>
</evidence>
<reference evidence="2" key="1">
    <citation type="submission" date="2013-11" db="EMBL/GenBank/DDBJ databases">
        <title>The Genome Sequence of Phytophthora parasitica IAC_01/95.</title>
        <authorList>
            <consortium name="The Broad Institute Genomics Platform"/>
            <person name="Russ C."/>
            <person name="Tyler B."/>
            <person name="Panabieres F."/>
            <person name="Shan W."/>
            <person name="Tripathy S."/>
            <person name="Grunwald N."/>
            <person name="Machado M."/>
            <person name="Johnson C.S."/>
            <person name="Arredondo F."/>
            <person name="Hong C."/>
            <person name="Coffey M."/>
            <person name="Young S.K."/>
            <person name="Zeng Q."/>
            <person name="Gargeya S."/>
            <person name="Fitzgerald M."/>
            <person name="Abouelleil A."/>
            <person name="Alvarado L."/>
            <person name="Chapman S.B."/>
            <person name="Gainer-Dewar J."/>
            <person name="Goldberg J."/>
            <person name="Griggs A."/>
            <person name="Gujja S."/>
            <person name="Hansen M."/>
            <person name="Howarth C."/>
            <person name="Imamovic A."/>
            <person name="Ireland A."/>
            <person name="Larimer J."/>
            <person name="McCowan C."/>
            <person name="Murphy C."/>
            <person name="Pearson M."/>
            <person name="Poon T.W."/>
            <person name="Priest M."/>
            <person name="Roberts A."/>
            <person name="Saif S."/>
            <person name="Shea T."/>
            <person name="Sykes S."/>
            <person name="Wortman J."/>
            <person name="Nusbaum C."/>
            <person name="Birren B."/>
        </authorList>
    </citation>
    <scope>NUCLEOTIDE SEQUENCE [LARGE SCALE GENOMIC DNA]</scope>
    <source>
        <strain evidence="2">IAC_01/95</strain>
    </source>
</reference>
<gene>
    <name evidence="2" type="ORF">L914_13933</name>
</gene>
<dbReference type="Proteomes" id="UP000054532">
    <property type="component" value="Unassembled WGS sequence"/>
</dbReference>
<feature type="compositionally biased region" description="Basic and acidic residues" evidence="1">
    <location>
        <begin position="40"/>
        <end position="54"/>
    </location>
</feature>
<proteinExistence type="predicted"/>
<accession>W2MWI1</accession>
<feature type="region of interest" description="Disordered" evidence="1">
    <location>
        <begin position="32"/>
        <end position="54"/>
    </location>
</feature>
<protein>
    <submittedName>
        <fullName evidence="2">Uncharacterized protein</fullName>
    </submittedName>
</protein>
<organism evidence="2">
    <name type="scientific">Phytophthora nicotianae</name>
    <name type="common">Potato buckeye rot agent</name>
    <name type="synonym">Phytophthora parasitica</name>
    <dbReference type="NCBI Taxonomy" id="4792"/>
    <lineage>
        <taxon>Eukaryota</taxon>
        <taxon>Sar</taxon>
        <taxon>Stramenopiles</taxon>
        <taxon>Oomycota</taxon>
        <taxon>Peronosporomycetes</taxon>
        <taxon>Peronosporales</taxon>
        <taxon>Peronosporaceae</taxon>
        <taxon>Phytophthora</taxon>
    </lineage>
</organism>